<keyword evidence="1" id="KW-0378">Hydrolase</keyword>
<dbReference type="InterPro" id="IPR050155">
    <property type="entry name" value="HAD-like_hydrolase_sf"/>
</dbReference>
<dbReference type="InterPro" id="IPR023198">
    <property type="entry name" value="PGP-like_dom2"/>
</dbReference>
<dbReference type="SFLD" id="SFLDS00003">
    <property type="entry name" value="Haloacid_Dehalogenase"/>
    <property type="match status" value="1"/>
</dbReference>
<proteinExistence type="predicted"/>
<dbReference type="SFLD" id="SFLDG01129">
    <property type="entry name" value="C1.5:_HAD__Beta-PGM__Phosphata"/>
    <property type="match status" value="1"/>
</dbReference>
<comment type="caution">
    <text evidence="1">The sequence shown here is derived from an EMBL/GenBank/DDBJ whole genome shotgun (WGS) entry which is preliminary data.</text>
</comment>
<dbReference type="InterPro" id="IPR023214">
    <property type="entry name" value="HAD_sf"/>
</dbReference>
<dbReference type="Pfam" id="PF13419">
    <property type="entry name" value="HAD_2"/>
    <property type="match status" value="1"/>
</dbReference>
<dbReference type="Gene3D" id="3.40.50.1000">
    <property type="entry name" value="HAD superfamily/HAD-like"/>
    <property type="match status" value="1"/>
</dbReference>
<protein>
    <submittedName>
        <fullName evidence="1">HAD family hydrolase</fullName>
    </submittedName>
</protein>
<organism evidence="1 2">
    <name type="scientific">Clostridium weizhouense</name>
    <dbReference type="NCBI Taxonomy" id="2859781"/>
    <lineage>
        <taxon>Bacteria</taxon>
        <taxon>Bacillati</taxon>
        <taxon>Bacillota</taxon>
        <taxon>Clostridia</taxon>
        <taxon>Eubacteriales</taxon>
        <taxon>Clostridiaceae</taxon>
        <taxon>Clostridium</taxon>
    </lineage>
</organism>
<dbReference type="PANTHER" id="PTHR43434:SF1">
    <property type="entry name" value="PHOSPHOGLYCOLATE PHOSPHATASE"/>
    <property type="match status" value="1"/>
</dbReference>
<dbReference type="Gene3D" id="1.10.150.240">
    <property type="entry name" value="Putative phosphatase, domain 2"/>
    <property type="match status" value="1"/>
</dbReference>
<dbReference type="PANTHER" id="PTHR43434">
    <property type="entry name" value="PHOSPHOGLYCOLATE PHOSPHATASE"/>
    <property type="match status" value="1"/>
</dbReference>
<dbReference type="InterPro" id="IPR041492">
    <property type="entry name" value="HAD_2"/>
</dbReference>
<name>A0ABS7AU37_9CLOT</name>
<dbReference type="SUPFAM" id="SSF56784">
    <property type="entry name" value="HAD-like"/>
    <property type="match status" value="1"/>
</dbReference>
<dbReference type="EMBL" id="JAHXPT010000018">
    <property type="protein sequence ID" value="MBW6411718.1"/>
    <property type="molecule type" value="Genomic_DNA"/>
</dbReference>
<dbReference type="InterPro" id="IPR006439">
    <property type="entry name" value="HAD-SF_hydro_IA"/>
</dbReference>
<dbReference type="RefSeq" id="WP_219781185.1">
    <property type="nucleotide sequence ID" value="NZ_JAHXPT010000018.1"/>
</dbReference>
<reference evidence="1 2" key="1">
    <citation type="submission" date="2021-07" db="EMBL/GenBank/DDBJ databases">
        <title>Clostridium weizhouense sp. nov., an anaerobic bacterium isolated from activated sludge of Petroleum wastewater.</title>
        <authorList>
            <person name="Li Q."/>
        </authorList>
    </citation>
    <scope>NUCLEOTIDE SEQUENCE [LARGE SCALE GENOMIC DNA]</scope>
    <source>
        <strain evidence="1 2">YB-6</strain>
    </source>
</reference>
<keyword evidence="2" id="KW-1185">Reference proteome</keyword>
<evidence type="ECO:0000313" key="1">
    <source>
        <dbReference type="EMBL" id="MBW6411718.1"/>
    </source>
</evidence>
<dbReference type="InterPro" id="IPR036412">
    <property type="entry name" value="HAD-like_sf"/>
</dbReference>
<gene>
    <name evidence="1" type="ORF">KYD98_16680</name>
</gene>
<dbReference type="GO" id="GO:0016787">
    <property type="term" value="F:hydrolase activity"/>
    <property type="evidence" value="ECO:0007669"/>
    <property type="project" value="UniProtKB-KW"/>
</dbReference>
<sequence length="206" mass="24123">MDSLIFDLDGTLWDATEAFYVCWNEAFLKYDETKTGMTLEQIKSVMGMTMNDIMEKFFPRLDENRRENIIKECADIELKYLLKNGGNLYPKLEDTLKELSKKYKLFIVSNCVEGYIQCFLKAHNLEKYFLDFEDPSRTELPKAENIKIVKKRNDLRSPVYVGDTKWDAEASKKAGVPFVYASYGFGNLQEYDYVINKFEDLLNLKK</sequence>
<dbReference type="Proteomes" id="UP001519921">
    <property type="component" value="Unassembled WGS sequence"/>
</dbReference>
<accession>A0ABS7AU37</accession>
<evidence type="ECO:0000313" key="2">
    <source>
        <dbReference type="Proteomes" id="UP001519921"/>
    </source>
</evidence>
<dbReference type="NCBIfam" id="TIGR01549">
    <property type="entry name" value="HAD-SF-IA-v1"/>
    <property type="match status" value="1"/>
</dbReference>